<feature type="region of interest" description="Disordered" evidence="1">
    <location>
        <begin position="176"/>
        <end position="204"/>
    </location>
</feature>
<evidence type="ECO:0000313" key="3">
    <source>
        <dbReference type="EMBL" id="MCD1653738.1"/>
    </source>
</evidence>
<accession>A0AAE3EHF4</accession>
<dbReference type="InterPro" id="IPR018490">
    <property type="entry name" value="cNMP-bd_dom_sf"/>
</dbReference>
<sequence>MPKAVQYKPNSVIYFAGDMDERVFLLQKGRIALTSTDIETNKQVTEYIKEGEFFGVKSALGRFPREESVMVITDAMVLSFSSAEFEAFVQPNTRIVMKMLKVFSNQLRHIHRQIESLLHSHEETNPDDGMFSVASSFYNSQQYRAASEVAIRYLKLFPTGKHVQEMKQIAQNTLRSDHDFGDHPGTDEMPSSGPAQRTGKAPAGIDPNLALTLAEGLAGQQKWDEAYKQYHSIIEAGSSPVLGKAYVGAGRSLFEMDEYVRCAQILTSYISLEPKSLQMGEVLMYLGLAYGKMDQNDKAKAFLSKAMTMAGPLLVPTIKQHLAEIGG</sequence>
<organism evidence="3 4">
    <name type="scientific">Teretinema zuelzerae</name>
    <dbReference type="NCBI Taxonomy" id="156"/>
    <lineage>
        <taxon>Bacteria</taxon>
        <taxon>Pseudomonadati</taxon>
        <taxon>Spirochaetota</taxon>
        <taxon>Spirochaetia</taxon>
        <taxon>Spirochaetales</taxon>
        <taxon>Treponemataceae</taxon>
        <taxon>Teretinema</taxon>
    </lineage>
</organism>
<evidence type="ECO:0000259" key="2">
    <source>
        <dbReference type="PROSITE" id="PS50042"/>
    </source>
</evidence>
<comment type="caution">
    <text evidence="3">The sequence shown here is derived from an EMBL/GenBank/DDBJ whole genome shotgun (WGS) entry which is preliminary data.</text>
</comment>
<gene>
    <name evidence="3" type="ORF">K7J14_03370</name>
</gene>
<evidence type="ECO:0000256" key="1">
    <source>
        <dbReference type="SAM" id="MobiDB-lite"/>
    </source>
</evidence>
<evidence type="ECO:0000313" key="4">
    <source>
        <dbReference type="Proteomes" id="UP001198163"/>
    </source>
</evidence>
<dbReference type="CDD" id="cd00038">
    <property type="entry name" value="CAP_ED"/>
    <property type="match status" value="1"/>
</dbReference>
<dbReference type="RefSeq" id="WP_230753112.1">
    <property type="nucleotide sequence ID" value="NZ_JAINWA010000001.1"/>
</dbReference>
<dbReference type="InterPro" id="IPR000595">
    <property type="entry name" value="cNMP-bd_dom"/>
</dbReference>
<dbReference type="InterPro" id="IPR019734">
    <property type="entry name" value="TPR_rpt"/>
</dbReference>
<keyword evidence="4" id="KW-1185">Reference proteome</keyword>
<dbReference type="SUPFAM" id="SSF51206">
    <property type="entry name" value="cAMP-binding domain-like"/>
    <property type="match status" value="1"/>
</dbReference>
<dbReference type="Proteomes" id="UP001198163">
    <property type="component" value="Unassembled WGS sequence"/>
</dbReference>
<feature type="domain" description="Cyclic nucleotide-binding" evidence="2">
    <location>
        <begin position="1"/>
        <end position="106"/>
    </location>
</feature>
<dbReference type="InterPro" id="IPR011990">
    <property type="entry name" value="TPR-like_helical_dom_sf"/>
</dbReference>
<dbReference type="AlphaFoldDB" id="A0AAE3EHF4"/>
<dbReference type="PROSITE" id="PS50042">
    <property type="entry name" value="CNMP_BINDING_3"/>
    <property type="match status" value="1"/>
</dbReference>
<dbReference type="InterPro" id="IPR014710">
    <property type="entry name" value="RmlC-like_jellyroll"/>
</dbReference>
<name>A0AAE3EHF4_9SPIR</name>
<feature type="compositionally biased region" description="Basic and acidic residues" evidence="1">
    <location>
        <begin position="176"/>
        <end position="186"/>
    </location>
</feature>
<protein>
    <submittedName>
        <fullName evidence="3">Cyclic nucleotide-binding domain-containing protein</fullName>
    </submittedName>
</protein>
<dbReference type="Pfam" id="PF13174">
    <property type="entry name" value="TPR_6"/>
    <property type="match status" value="1"/>
</dbReference>
<proteinExistence type="predicted"/>
<reference evidence="3" key="1">
    <citation type="submission" date="2021-08" db="EMBL/GenBank/DDBJ databases">
        <title>Comparative analyses of Brucepasteria parasyntrophica and Teretinema zuelzerae.</title>
        <authorList>
            <person name="Song Y."/>
            <person name="Brune A."/>
        </authorList>
    </citation>
    <scope>NUCLEOTIDE SEQUENCE</scope>
    <source>
        <strain evidence="3">DSM 1903</strain>
    </source>
</reference>
<dbReference type="SUPFAM" id="SSF48452">
    <property type="entry name" value="TPR-like"/>
    <property type="match status" value="1"/>
</dbReference>
<dbReference type="Gene3D" id="1.25.40.10">
    <property type="entry name" value="Tetratricopeptide repeat domain"/>
    <property type="match status" value="1"/>
</dbReference>
<dbReference type="EMBL" id="JAINWA010000001">
    <property type="protein sequence ID" value="MCD1653738.1"/>
    <property type="molecule type" value="Genomic_DNA"/>
</dbReference>
<dbReference type="Pfam" id="PF00027">
    <property type="entry name" value="cNMP_binding"/>
    <property type="match status" value="1"/>
</dbReference>
<dbReference type="Gene3D" id="2.60.120.10">
    <property type="entry name" value="Jelly Rolls"/>
    <property type="match status" value="1"/>
</dbReference>